<proteinExistence type="predicted"/>
<comment type="caution">
    <text evidence="2">The sequence shown here is derived from an EMBL/GenBank/DDBJ whole genome shotgun (WGS) entry which is preliminary data.</text>
</comment>
<accession>A0ABN7EMP4</accession>
<keyword evidence="1" id="KW-0732">Signal</keyword>
<feature type="signal peptide" evidence="1">
    <location>
        <begin position="1"/>
        <end position="23"/>
    </location>
</feature>
<dbReference type="RefSeq" id="WP_173967308.1">
    <property type="nucleotide sequence ID" value="NZ_CADCST010000105.1"/>
</dbReference>
<evidence type="ECO:0000313" key="3">
    <source>
        <dbReference type="Proteomes" id="UP000474567"/>
    </source>
</evidence>
<sequence>MKNKIKLFLNLWIILFTFLNANAQCETIIRFFKDDMYTSKELVAFSETNPQKAFDSWKVLHNEKTGLTRNIEELTLVSKNLDEIKNVGGYLKWKSLKEPIDLLKVLDEDGYAVIRGVNNEFVARGWLGFDNELNLTIITKGTTLEGKGRAVFQSLFNFINTEYDEILKIRGTWRSNDTVADNLNSFNDFIKNGMSPNEAALKTFTGKMAIEHKFTKANVLPTSITRSDGTYSSVDVLFTK</sequence>
<evidence type="ECO:0000313" key="2">
    <source>
        <dbReference type="EMBL" id="CAA9200775.1"/>
    </source>
</evidence>
<reference evidence="2 3" key="1">
    <citation type="submission" date="2020-02" db="EMBL/GenBank/DDBJ databases">
        <authorList>
            <person name="Criscuolo A."/>
        </authorList>
    </citation>
    <scope>NUCLEOTIDE SEQUENCE [LARGE SCALE GENOMIC DNA]</scope>
    <source>
        <strain evidence="2">CECT7796</strain>
    </source>
</reference>
<name>A0ABN7EMP4_9FLAO</name>
<evidence type="ECO:0000256" key="1">
    <source>
        <dbReference type="SAM" id="SignalP"/>
    </source>
</evidence>
<feature type="chain" id="PRO_5046929804" evidence="1">
    <location>
        <begin position="24"/>
        <end position="240"/>
    </location>
</feature>
<dbReference type="Proteomes" id="UP000474567">
    <property type="component" value="Unassembled WGS sequence"/>
</dbReference>
<keyword evidence="3" id="KW-1185">Reference proteome</keyword>
<gene>
    <name evidence="2" type="ORF">FLACOL7796_03436</name>
</gene>
<organism evidence="2 3">
    <name type="scientific">Flavobacterium collinsii</name>
    <dbReference type="NCBI Taxonomy" id="1114861"/>
    <lineage>
        <taxon>Bacteria</taxon>
        <taxon>Pseudomonadati</taxon>
        <taxon>Bacteroidota</taxon>
        <taxon>Flavobacteriia</taxon>
        <taxon>Flavobacteriales</taxon>
        <taxon>Flavobacteriaceae</taxon>
        <taxon>Flavobacterium</taxon>
    </lineage>
</organism>
<protein>
    <submittedName>
        <fullName evidence="2">Uncharacterized protein</fullName>
    </submittedName>
</protein>
<dbReference type="EMBL" id="CADCST010000105">
    <property type="protein sequence ID" value="CAA9200775.1"/>
    <property type="molecule type" value="Genomic_DNA"/>
</dbReference>